<feature type="domain" description="Pectinesterase inhibitor" evidence="2">
    <location>
        <begin position="29"/>
        <end position="169"/>
    </location>
</feature>
<keyword evidence="1" id="KW-0732">Signal</keyword>
<name>A0ABD1UQ32_9LAMI</name>
<sequence>MASQKFNYFSFLFLAIIASVLSYGIADIEFDNDISRFCKTAQDKDLCKTMISGVTNWHDAIGEAIKVTLSLAEELKSQNDLIIPAFVNLQPGKRDSIQKTCKESFETVFDMLKEAQTALTAGDNGTLQTKLSAALEAECVDALSNAGATFSLANKAKELDTKVSICLAIMAQNDTFVHRELRNR</sequence>
<evidence type="ECO:0000259" key="2">
    <source>
        <dbReference type="SMART" id="SM00856"/>
    </source>
</evidence>
<dbReference type="AlphaFoldDB" id="A0ABD1UQ32"/>
<dbReference type="EMBL" id="JBFOLK010000003">
    <property type="protein sequence ID" value="KAL2527134.1"/>
    <property type="molecule type" value="Genomic_DNA"/>
</dbReference>
<organism evidence="3 4">
    <name type="scientific">Abeliophyllum distichum</name>
    <dbReference type="NCBI Taxonomy" id="126358"/>
    <lineage>
        <taxon>Eukaryota</taxon>
        <taxon>Viridiplantae</taxon>
        <taxon>Streptophyta</taxon>
        <taxon>Embryophyta</taxon>
        <taxon>Tracheophyta</taxon>
        <taxon>Spermatophyta</taxon>
        <taxon>Magnoliopsida</taxon>
        <taxon>eudicotyledons</taxon>
        <taxon>Gunneridae</taxon>
        <taxon>Pentapetalae</taxon>
        <taxon>asterids</taxon>
        <taxon>lamiids</taxon>
        <taxon>Lamiales</taxon>
        <taxon>Oleaceae</taxon>
        <taxon>Forsythieae</taxon>
        <taxon>Abeliophyllum</taxon>
    </lineage>
</organism>
<dbReference type="SUPFAM" id="SSF101148">
    <property type="entry name" value="Plant invertase/pectin methylesterase inhibitor"/>
    <property type="match status" value="1"/>
</dbReference>
<dbReference type="InterPro" id="IPR035513">
    <property type="entry name" value="Invertase/methylesterase_inhib"/>
</dbReference>
<dbReference type="InterPro" id="IPR006501">
    <property type="entry name" value="Pectinesterase_inhib_dom"/>
</dbReference>
<feature type="chain" id="PRO_5044876345" evidence="1">
    <location>
        <begin position="23"/>
        <end position="184"/>
    </location>
</feature>
<keyword evidence="4" id="KW-1185">Reference proteome</keyword>
<protein>
    <submittedName>
        <fullName evidence="3">Pectinesterase inhibitor-like</fullName>
    </submittedName>
</protein>
<evidence type="ECO:0000313" key="3">
    <source>
        <dbReference type="EMBL" id="KAL2527134.1"/>
    </source>
</evidence>
<dbReference type="SMART" id="SM00856">
    <property type="entry name" value="PMEI"/>
    <property type="match status" value="1"/>
</dbReference>
<comment type="caution">
    <text evidence="3">The sequence shown here is derived from an EMBL/GenBank/DDBJ whole genome shotgun (WGS) entry which is preliminary data.</text>
</comment>
<proteinExistence type="predicted"/>
<gene>
    <name evidence="3" type="ORF">Adt_12188</name>
</gene>
<dbReference type="Gene3D" id="1.20.140.40">
    <property type="entry name" value="Invertase/pectin methylesterase inhibitor family protein"/>
    <property type="match status" value="1"/>
</dbReference>
<feature type="signal peptide" evidence="1">
    <location>
        <begin position="1"/>
        <end position="22"/>
    </location>
</feature>
<reference evidence="4" key="1">
    <citation type="submission" date="2024-07" db="EMBL/GenBank/DDBJ databases">
        <title>Two chromosome-level genome assemblies of Korean endemic species Abeliophyllum distichum and Forsythia ovata (Oleaceae).</title>
        <authorList>
            <person name="Jang H."/>
        </authorList>
    </citation>
    <scope>NUCLEOTIDE SEQUENCE [LARGE SCALE GENOMIC DNA]</scope>
</reference>
<dbReference type="Pfam" id="PF04043">
    <property type="entry name" value="PMEI"/>
    <property type="match status" value="1"/>
</dbReference>
<evidence type="ECO:0000256" key="1">
    <source>
        <dbReference type="SAM" id="SignalP"/>
    </source>
</evidence>
<accession>A0ABD1UQ32</accession>
<evidence type="ECO:0000313" key="4">
    <source>
        <dbReference type="Proteomes" id="UP001604336"/>
    </source>
</evidence>
<dbReference type="Proteomes" id="UP001604336">
    <property type="component" value="Unassembled WGS sequence"/>
</dbReference>